<dbReference type="Pfam" id="PF13855">
    <property type="entry name" value="LRR_8"/>
    <property type="match status" value="3"/>
</dbReference>
<keyword evidence="8" id="KW-1133">Transmembrane helix</keyword>
<dbReference type="GO" id="GO:0005886">
    <property type="term" value="C:plasma membrane"/>
    <property type="evidence" value="ECO:0007669"/>
    <property type="project" value="UniProtKB-SubCell"/>
</dbReference>
<evidence type="ECO:0000256" key="3">
    <source>
        <dbReference type="ARBA" id="ARBA00022475"/>
    </source>
</evidence>
<dbReference type="SUPFAM" id="SSF52058">
    <property type="entry name" value="L domain-like"/>
    <property type="match status" value="2"/>
</dbReference>
<keyword evidence="4" id="KW-0433">Leucine-rich repeat</keyword>
<dbReference type="PANTHER" id="PTHR48063">
    <property type="entry name" value="LRR RECEPTOR-LIKE KINASE"/>
    <property type="match status" value="1"/>
</dbReference>
<keyword evidence="6" id="KW-0732">Signal</keyword>
<evidence type="ECO:0000256" key="9">
    <source>
        <dbReference type="ARBA" id="ARBA00023136"/>
    </source>
</evidence>
<evidence type="ECO:0000256" key="5">
    <source>
        <dbReference type="ARBA" id="ARBA00022692"/>
    </source>
</evidence>
<dbReference type="PROSITE" id="PS51450">
    <property type="entry name" value="LRR"/>
    <property type="match status" value="1"/>
</dbReference>
<keyword evidence="10" id="KW-0675">Receptor</keyword>
<evidence type="ECO:0000313" key="12">
    <source>
        <dbReference type="EMBL" id="KAF3448108.1"/>
    </source>
</evidence>
<evidence type="ECO:0000256" key="8">
    <source>
        <dbReference type="ARBA" id="ARBA00022989"/>
    </source>
</evidence>
<dbReference type="PANTHER" id="PTHR48063:SF96">
    <property type="entry name" value="LEUCINE-RICH REPEAT-CONTAINING N-TERMINAL PLANT-TYPE DOMAIN-CONTAINING PROTEIN"/>
    <property type="match status" value="1"/>
</dbReference>
<evidence type="ECO:0000256" key="11">
    <source>
        <dbReference type="ARBA" id="ARBA00023180"/>
    </source>
</evidence>
<organism evidence="12 13">
    <name type="scientific">Rhamnella rubrinervis</name>
    <dbReference type="NCBI Taxonomy" id="2594499"/>
    <lineage>
        <taxon>Eukaryota</taxon>
        <taxon>Viridiplantae</taxon>
        <taxon>Streptophyta</taxon>
        <taxon>Embryophyta</taxon>
        <taxon>Tracheophyta</taxon>
        <taxon>Spermatophyta</taxon>
        <taxon>Magnoliopsida</taxon>
        <taxon>eudicotyledons</taxon>
        <taxon>Gunneridae</taxon>
        <taxon>Pentapetalae</taxon>
        <taxon>rosids</taxon>
        <taxon>fabids</taxon>
        <taxon>Rosales</taxon>
        <taxon>Rhamnaceae</taxon>
        <taxon>rhamnoid group</taxon>
        <taxon>Rhamneae</taxon>
        <taxon>Rhamnella</taxon>
    </lineage>
</organism>
<evidence type="ECO:0000256" key="7">
    <source>
        <dbReference type="ARBA" id="ARBA00022737"/>
    </source>
</evidence>
<evidence type="ECO:0000313" key="13">
    <source>
        <dbReference type="Proteomes" id="UP000796880"/>
    </source>
</evidence>
<dbReference type="InterPro" id="IPR011009">
    <property type="entry name" value="Kinase-like_dom_sf"/>
</dbReference>
<protein>
    <recommendedName>
        <fullName evidence="14">Toll-like receptor 3</fullName>
    </recommendedName>
</protein>
<dbReference type="Proteomes" id="UP000796880">
    <property type="component" value="Unassembled WGS sequence"/>
</dbReference>
<evidence type="ECO:0000256" key="1">
    <source>
        <dbReference type="ARBA" id="ARBA00004251"/>
    </source>
</evidence>
<keyword evidence="9" id="KW-0472">Membrane</keyword>
<evidence type="ECO:0000256" key="6">
    <source>
        <dbReference type="ARBA" id="ARBA00022729"/>
    </source>
</evidence>
<dbReference type="Gene3D" id="3.80.10.10">
    <property type="entry name" value="Ribonuclease Inhibitor"/>
    <property type="match status" value="1"/>
</dbReference>
<keyword evidence="7" id="KW-0677">Repeat</keyword>
<keyword evidence="5" id="KW-0812">Transmembrane</keyword>
<keyword evidence="3" id="KW-1003">Cell membrane</keyword>
<dbReference type="SMART" id="SM00369">
    <property type="entry name" value="LRR_TYP"/>
    <property type="match status" value="4"/>
</dbReference>
<dbReference type="OrthoDB" id="1394818at2759"/>
<dbReference type="FunFam" id="3.80.10.10:FF:000299">
    <property type="entry name" value="Piriformospora indica-insensitive protein 2"/>
    <property type="match status" value="1"/>
</dbReference>
<evidence type="ECO:0000256" key="4">
    <source>
        <dbReference type="ARBA" id="ARBA00022614"/>
    </source>
</evidence>
<comment type="similarity">
    <text evidence="2">Belongs to the RLP family.</text>
</comment>
<comment type="caution">
    <text evidence="12">The sequence shown here is derived from an EMBL/GenBank/DDBJ whole genome shotgun (WGS) entry which is preliminary data.</text>
</comment>
<dbReference type="AlphaFoldDB" id="A0A8K0HA34"/>
<evidence type="ECO:0008006" key="14">
    <source>
        <dbReference type="Google" id="ProtNLM"/>
    </source>
</evidence>
<name>A0A8K0HA34_9ROSA</name>
<dbReference type="InterPro" id="IPR003591">
    <property type="entry name" value="Leu-rich_rpt_typical-subtyp"/>
</dbReference>
<reference evidence="12" key="1">
    <citation type="submission" date="2020-03" db="EMBL/GenBank/DDBJ databases">
        <title>A high-quality chromosome-level genome assembly of a woody plant with both climbing and erect habits, Rhamnella rubrinervis.</title>
        <authorList>
            <person name="Lu Z."/>
            <person name="Yang Y."/>
            <person name="Zhu X."/>
            <person name="Sun Y."/>
        </authorList>
    </citation>
    <scope>NUCLEOTIDE SEQUENCE</scope>
    <source>
        <strain evidence="12">BYM</strain>
        <tissue evidence="12">Leaf</tissue>
    </source>
</reference>
<comment type="subcellular location">
    <subcellularLocation>
        <location evidence="1">Cell membrane</location>
        <topology evidence="1">Single-pass type I membrane protein</topology>
    </subcellularLocation>
</comment>
<dbReference type="InterPro" id="IPR032675">
    <property type="entry name" value="LRR_dom_sf"/>
</dbReference>
<keyword evidence="13" id="KW-1185">Reference proteome</keyword>
<dbReference type="Gene3D" id="3.30.200.20">
    <property type="entry name" value="Phosphorylase Kinase, domain 1"/>
    <property type="match status" value="1"/>
</dbReference>
<accession>A0A8K0HA34</accession>
<dbReference type="InterPro" id="IPR046956">
    <property type="entry name" value="RLP23-like"/>
</dbReference>
<dbReference type="EMBL" id="VOIH02000004">
    <property type="protein sequence ID" value="KAF3448108.1"/>
    <property type="molecule type" value="Genomic_DNA"/>
</dbReference>
<evidence type="ECO:0000256" key="10">
    <source>
        <dbReference type="ARBA" id="ARBA00023170"/>
    </source>
</evidence>
<proteinExistence type="inferred from homology"/>
<dbReference type="SUPFAM" id="SSF56112">
    <property type="entry name" value="Protein kinase-like (PK-like)"/>
    <property type="match status" value="1"/>
</dbReference>
<dbReference type="GO" id="GO:0004672">
    <property type="term" value="F:protein kinase activity"/>
    <property type="evidence" value="ECO:0007669"/>
    <property type="project" value="InterPro"/>
</dbReference>
<dbReference type="InterPro" id="IPR001611">
    <property type="entry name" value="Leu-rich_rpt"/>
</dbReference>
<gene>
    <name evidence="12" type="ORF">FNV43_RR08818</name>
</gene>
<sequence>MQNFFSSFYTLVFTSSPLLQGHKEWVTEVNVLGVVDHPNLVKLLGYCAEDDERGIQRLLIYEYMPNRSVLDHLSSQVSILDSLDLSSNHLEGPVPRSIFKLKNLSTLSLSSNKFNGTIELVMIKELGNLFTLDLSHNYLSVSVGDNDSTLSSSPKFGTLKLASCKLSRFPYLKNQSNLFYLDLSDNEIDGEIPNWIWDVGNGFLLHVNLSYNQLVALRCNFLLPIKNSLTGVLPHSICNVSCLQVLDLSDNRRSGRIPECLSTMTLGVLNLQRNNFSGSIPDAFQDNCVLQTLAVNGNSIEGKIPRSLANCKALEIIDLAFNNFNGNLPGRFLGTWEAMKADENEFDHLRFEIFQQFYQDTVTVTSKGLQFELVKIITLFTSIDFSFNNFHGKIPKELGQLKALHVLNLSNNALSGQIPSSFGNMQQLESLDLSNNQLKGEIPSSISNLNFLEFLNLQLSTEWENPDWESNSNVSSRWFRRQSRIMRASFTKLSRWRKWYFDGVEDIAFSILPQNLLRKWLSWKAGTRRSPCWWSKSKLDG</sequence>
<dbReference type="Pfam" id="PF00560">
    <property type="entry name" value="LRR_1"/>
    <property type="match status" value="2"/>
</dbReference>
<keyword evidence="11" id="KW-0325">Glycoprotein</keyword>
<evidence type="ECO:0000256" key="2">
    <source>
        <dbReference type="ARBA" id="ARBA00009592"/>
    </source>
</evidence>
<dbReference type="PRINTS" id="PR00019">
    <property type="entry name" value="LEURICHRPT"/>
</dbReference>